<evidence type="ECO:0000313" key="2">
    <source>
        <dbReference type="EMBL" id="CAI9940053.1"/>
    </source>
</evidence>
<dbReference type="EMBL" id="CATOUU010000807">
    <property type="protein sequence ID" value="CAI9950276.1"/>
    <property type="molecule type" value="Genomic_DNA"/>
</dbReference>
<dbReference type="GO" id="GO:0042292">
    <property type="term" value="F:URM1 activating enzyme activity"/>
    <property type="evidence" value="ECO:0007669"/>
    <property type="project" value="TreeGrafter"/>
</dbReference>
<reference evidence="3" key="1">
    <citation type="submission" date="2023-06" db="EMBL/GenBank/DDBJ databases">
        <authorList>
            <person name="Kurt Z."/>
        </authorList>
    </citation>
    <scope>NUCLEOTIDE SEQUENCE</scope>
</reference>
<dbReference type="InterPro" id="IPR045886">
    <property type="entry name" value="ThiF/MoeB/HesA"/>
</dbReference>
<dbReference type="EMBL" id="CAXDID020000160">
    <property type="protein sequence ID" value="CAL6044577.1"/>
    <property type="molecule type" value="Genomic_DNA"/>
</dbReference>
<name>A0AA86UFW6_9EUKA</name>
<dbReference type="EMBL" id="CATOUU010000671">
    <property type="protein sequence ID" value="CAI9940053.1"/>
    <property type="molecule type" value="Genomic_DNA"/>
</dbReference>
<proteinExistence type="predicted"/>
<dbReference type="Proteomes" id="UP001642409">
    <property type="component" value="Unassembled WGS sequence"/>
</dbReference>
<dbReference type="GO" id="GO:0016779">
    <property type="term" value="F:nucleotidyltransferase activity"/>
    <property type="evidence" value="ECO:0007669"/>
    <property type="project" value="TreeGrafter"/>
</dbReference>
<dbReference type="EMBL" id="CAXDID020000681">
    <property type="protein sequence ID" value="CAL6110103.1"/>
    <property type="molecule type" value="Genomic_DNA"/>
</dbReference>
<dbReference type="PANTHER" id="PTHR10953:SF102">
    <property type="entry name" value="ADENYLYLTRANSFERASE AND SULFURTRANSFERASE MOCS3"/>
    <property type="match status" value="1"/>
</dbReference>
<accession>A0AA86UFW6</accession>
<dbReference type="CDD" id="cd00757">
    <property type="entry name" value="ThiF_MoeB_HesA_family"/>
    <property type="match status" value="1"/>
</dbReference>
<dbReference type="GO" id="GO:0005737">
    <property type="term" value="C:cytoplasm"/>
    <property type="evidence" value="ECO:0007669"/>
    <property type="project" value="TreeGrafter"/>
</dbReference>
<evidence type="ECO:0000259" key="1">
    <source>
        <dbReference type="Pfam" id="PF00899"/>
    </source>
</evidence>
<comment type="caution">
    <text evidence="3">The sequence shown here is derived from an EMBL/GenBank/DDBJ whole genome shotgun (WGS) entry which is preliminary data.</text>
</comment>
<keyword evidence="6" id="KW-1185">Reference proteome</keyword>
<dbReference type="SUPFAM" id="SSF69572">
    <property type="entry name" value="Activating enzymes of the ubiquitin-like proteins"/>
    <property type="match status" value="1"/>
</dbReference>
<sequence length="316" mass="35472">MVLPRLELGSLDSESKMLTNYTIGPYVPYYIEKTIVSFINQLILSIYNANIKRSSSLQLQMNKYLRQQTLKEFTKEQEQCIHESSVCCIGAGGVAASFLEFIVGAGIKQLIIVDFDTVDKTNLHRQVLHSEIGADKKLNKALSAKERLNNLNSDVDIVTIQEKLTPANISCLDDYNFQVMVDATDNPETRFLVAEYCFKRKIPHIYAAAVCFTCYVSTFNVVLDQPCFKCFFPKIPPQNLRQTAATDGVFGPVVGVAGCQAAAECLKVLTYQNTDESIKRENLLIGKMMIGNVLTNNYRIVRLSTKKDCMCQKLTE</sequence>
<dbReference type="Pfam" id="PF00899">
    <property type="entry name" value="ThiF"/>
    <property type="match status" value="1"/>
</dbReference>
<dbReference type="GO" id="GO:0004792">
    <property type="term" value="F:thiosulfate-cyanide sulfurtransferase activity"/>
    <property type="evidence" value="ECO:0007669"/>
    <property type="project" value="TreeGrafter"/>
</dbReference>
<evidence type="ECO:0000313" key="3">
    <source>
        <dbReference type="EMBL" id="CAI9950276.1"/>
    </source>
</evidence>
<protein>
    <submittedName>
        <fullName evidence="3">Molybdopterin biosynthesis MoeB protein</fullName>
    </submittedName>
    <submittedName>
        <fullName evidence="4">Molybdopterin_biosynthesis MoeB protein</fullName>
    </submittedName>
</protein>
<dbReference type="AlphaFoldDB" id="A0AA86UFW6"/>
<organism evidence="3">
    <name type="scientific">Hexamita inflata</name>
    <dbReference type="NCBI Taxonomy" id="28002"/>
    <lineage>
        <taxon>Eukaryota</taxon>
        <taxon>Metamonada</taxon>
        <taxon>Diplomonadida</taxon>
        <taxon>Hexamitidae</taxon>
        <taxon>Hexamitinae</taxon>
        <taxon>Hexamita</taxon>
    </lineage>
</organism>
<evidence type="ECO:0000313" key="5">
    <source>
        <dbReference type="EMBL" id="CAL6110103.1"/>
    </source>
</evidence>
<reference evidence="4 6" key="2">
    <citation type="submission" date="2024-07" db="EMBL/GenBank/DDBJ databases">
        <authorList>
            <person name="Akdeniz Z."/>
        </authorList>
    </citation>
    <scope>NUCLEOTIDE SEQUENCE [LARGE SCALE GENOMIC DNA]</scope>
</reference>
<evidence type="ECO:0000313" key="6">
    <source>
        <dbReference type="Proteomes" id="UP001642409"/>
    </source>
</evidence>
<evidence type="ECO:0000313" key="4">
    <source>
        <dbReference type="EMBL" id="CAL6044577.1"/>
    </source>
</evidence>
<dbReference type="PANTHER" id="PTHR10953">
    <property type="entry name" value="UBIQUITIN-ACTIVATING ENZYME E1"/>
    <property type="match status" value="1"/>
</dbReference>
<gene>
    <name evidence="2" type="ORF">HINF_LOCUS27698</name>
    <name evidence="3" type="ORF">HINF_LOCUS37921</name>
    <name evidence="4" type="ORF">HINF_LOCUS40628</name>
    <name evidence="5" type="ORF">HINF_LOCUS75761</name>
</gene>
<feature type="domain" description="THIF-type NAD/FAD binding fold" evidence="1">
    <location>
        <begin position="64"/>
        <end position="311"/>
    </location>
</feature>
<dbReference type="Gene3D" id="3.40.50.720">
    <property type="entry name" value="NAD(P)-binding Rossmann-like Domain"/>
    <property type="match status" value="1"/>
</dbReference>
<dbReference type="InterPro" id="IPR035985">
    <property type="entry name" value="Ubiquitin-activating_enz"/>
</dbReference>
<dbReference type="InterPro" id="IPR000594">
    <property type="entry name" value="ThiF_NAD_FAD-bd"/>
</dbReference>